<feature type="domain" description="DUF7959" evidence="11">
    <location>
        <begin position="458"/>
        <end position="580"/>
    </location>
</feature>
<keyword evidence="2" id="KW-0689">Ribosomal protein</keyword>
<evidence type="ECO:0000256" key="5">
    <source>
        <dbReference type="ARBA" id="ARBA00035423"/>
    </source>
</evidence>
<evidence type="ECO:0000256" key="4">
    <source>
        <dbReference type="ARBA" id="ARBA00035299"/>
    </source>
</evidence>
<dbReference type="InterPro" id="IPR005749">
    <property type="entry name" value="Ribosomal_uL15_bac-type"/>
</dbReference>
<dbReference type="Pfam" id="PF25898">
    <property type="entry name" value="LolA_2nd_metazoa"/>
    <property type="match status" value="1"/>
</dbReference>
<dbReference type="InterPro" id="IPR058830">
    <property type="entry name" value="LolA-like_dom_1st"/>
</dbReference>
<dbReference type="GO" id="GO:0003735">
    <property type="term" value="F:structural constituent of ribosome"/>
    <property type="evidence" value="ECO:0007669"/>
    <property type="project" value="InterPro"/>
</dbReference>
<dbReference type="Proteomes" id="UP000252519">
    <property type="component" value="Unassembled WGS sequence"/>
</dbReference>
<feature type="domain" description="LolA-like" evidence="10">
    <location>
        <begin position="242"/>
        <end position="387"/>
    </location>
</feature>
<evidence type="ECO:0000259" key="11">
    <source>
        <dbReference type="Pfam" id="PF25899"/>
    </source>
</evidence>
<dbReference type="STRING" id="29170.A0A368GS01"/>
<dbReference type="Pfam" id="PF25897">
    <property type="entry name" value="LolA_1st_nematode"/>
    <property type="match status" value="1"/>
</dbReference>
<evidence type="ECO:0000256" key="3">
    <source>
        <dbReference type="ARBA" id="ARBA00023274"/>
    </source>
</evidence>
<dbReference type="SUPFAM" id="SSF52080">
    <property type="entry name" value="Ribosomal proteins L15p and L18e"/>
    <property type="match status" value="1"/>
</dbReference>
<evidence type="ECO:0000259" key="8">
    <source>
        <dbReference type="Pfam" id="PF00828"/>
    </source>
</evidence>
<dbReference type="InterPro" id="IPR021131">
    <property type="entry name" value="Ribosomal_uL15/eL18"/>
</dbReference>
<dbReference type="PANTHER" id="PTHR12934">
    <property type="entry name" value="50S RIBOSOMAL PROTEIN L15"/>
    <property type="match status" value="1"/>
</dbReference>
<keyword evidence="7" id="KW-0732">Signal</keyword>
<accession>A0A368GS01</accession>
<reference evidence="12 13" key="1">
    <citation type="submission" date="2014-10" db="EMBL/GenBank/DDBJ databases">
        <title>Draft genome of the hookworm Ancylostoma caninum.</title>
        <authorList>
            <person name="Mitreva M."/>
        </authorList>
    </citation>
    <scope>NUCLEOTIDE SEQUENCE [LARGE SCALE GENOMIC DNA]</scope>
    <source>
        <strain evidence="12 13">Baltimore</strain>
    </source>
</reference>
<keyword evidence="6" id="KW-0812">Transmembrane</keyword>
<evidence type="ECO:0000256" key="1">
    <source>
        <dbReference type="ARBA" id="ARBA00007320"/>
    </source>
</evidence>
<comment type="caution">
    <text evidence="12">The sequence shown here is derived from an EMBL/GenBank/DDBJ whole genome shotgun (WGS) entry which is preliminary data.</text>
</comment>
<keyword evidence="6" id="KW-1133">Transmembrane helix</keyword>
<keyword evidence="13" id="KW-1185">Reference proteome</keyword>
<dbReference type="GO" id="GO:0006412">
    <property type="term" value="P:translation"/>
    <property type="evidence" value="ECO:0007669"/>
    <property type="project" value="InterPro"/>
</dbReference>
<evidence type="ECO:0000259" key="9">
    <source>
        <dbReference type="Pfam" id="PF25897"/>
    </source>
</evidence>
<dbReference type="InterPro" id="IPR058831">
    <property type="entry name" value="LolA-like_dom_2nd"/>
</dbReference>
<dbReference type="InterPro" id="IPR058265">
    <property type="entry name" value="DUF7959"/>
</dbReference>
<evidence type="ECO:0000256" key="2">
    <source>
        <dbReference type="ARBA" id="ARBA00022980"/>
    </source>
</evidence>
<dbReference type="EMBL" id="JOJR01000091">
    <property type="protein sequence ID" value="RCN45830.1"/>
    <property type="molecule type" value="Genomic_DNA"/>
</dbReference>
<dbReference type="GO" id="GO:0005762">
    <property type="term" value="C:mitochondrial large ribosomal subunit"/>
    <property type="evidence" value="ECO:0007669"/>
    <property type="project" value="TreeGrafter"/>
</dbReference>
<gene>
    <name evidence="12" type="ORF">ANCCAN_08127</name>
</gene>
<name>A0A368GS01_ANCCA</name>
<dbReference type="OrthoDB" id="5983572at2759"/>
<dbReference type="PANTHER" id="PTHR12934:SF11">
    <property type="entry name" value="LARGE RIBOSOMAL SUBUNIT PROTEIN UL15M"/>
    <property type="match status" value="1"/>
</dbReference>
<feature type="chain" id="PRO_5016900458" description="Large ribosomal subunit protein uL15m" evidence="7">
    <location>
        <begin position="19"/>
        <end position="932"/>
    </location>
</feature>
<protein>
    <recommendedName>
        <fullName evidence="4">Large ribosomal subunit protein uL15m</fullName>
    </recommendedName>
    <alternativeName>
        <fullName evidence="5">39S ribosomal protein L15, mitochondrial</fullName>
    </alternativeName>
</protein>
<feature type="domain" description="LolA-like" evidence="9">
    <location>
        <begin position="35"/>
        <end position="232"/>
    </location>
</feature>
<feature type="domain" description="Large ribosomal subunit protein uL15/eL18" evidence="8">
    <location>
        <begin position="729"/>
        <end position="807"/>
    </location>
</feature>
<evidence type="ECO:0000256" key="6">
    <source>
        <dbReference type="SAM" id="Phobius"/>
    </source>
</evidence>
<evidence type="ECO:0000256" key="7">
    <source>
        <dbReference type="SAM" id="SignalP"/>
    </source>
</evidence>
<sequence>MIWLQFAIVLGAAAGSLSLVTIQSECTQPTPQKNESLPEKLKKFPESYKVSGVISSLTNKNAASIVELAKPGQLSTMISDRNASLHWISMGTDQKFLHNETSGKCSASTGSPLSTYTLLSAVSKNPYSLSALVSDLVDFSKNTQGVFRDNRFVAGVEGVRWVACVNGTNGTGNLQVEVVFAGDSDQSLKPPSPAFDNPLLLSLRIAEFGNFSDNTTVRSQLSVEFDSYSAVSLDSDHMFWPPRGVICDGWKEDKIPLNVTDPFSAVVQYVDEKKVQTESTLYYSPAEQMVVVSGARRGDMVPFINEQGVPTEASSVVHDFSKGYEYSLDSTRCVRLSALPNNTADVLTSPEGALSLGPVERLLFASDLKFGHYGQLPAASGRMMDMYRAVDSKTNDVVEAVFDGNQLSSYATYKLVNGLPVLSSYMRLAEVPSKVVPSLSERIRSCFTQTSSAFNENNTFTFEVKSKSVKDVYSYGVETVSSALASALAQVAPINPFRVRVFYDTGADKSLRVFFSIDEKTDVKPSVVPKYNYTEEVSSSVLLEKLNSTISQGDWKFSVPTADKKQEEWIVAAKSLSRYAPPAPSGSTYSGYTGGAMFVLGVFALLLGVAIGAGSVFFITKRQRISTLAISMPMAQKAKSAVERALRIVEKSSRVRIQDLRDNIGARTSGRQVTKRANQAGHTRGALQHAAKPPLGWVWGNFFQPWQRLFPGEKSFNADINIRREYVPLSLIELCRLIDLGWVDPSRPIDVAALCATQKFIIKPKLRQCGFDLTAEGADVFTYKVDLEVQYASQTAISAVERAGGRIRVAYYDPDSLQAAVDPRAWFKSGTPVPARKAPPPSLLEYYTSAMNRGYLADSAEIEEARQRLGLVMGYEVPKEEARLGDKGPSQVFYGIPPGALVSLADKKVFVPTNPIVRDYYQKSFVADKQFP</sequence>
<evidence type="ECO:0000313" key="13">
    <source>
        <dbReference type="Proteomes" id="UP000252519"/>
    </source>
</evidence>
<dbReference type="AlphaFoldDB" id="A0A368GS01"/>
<proteinExistence type="inferred from homology"/>
<feature type="transmembrane region" description="Helical" evidence="6">
    <location>
        <begin position="595"/>
        <end position="619"/>
    </location>
</feature>
<keyword evidence="6" id="KW-0472">Membrane</keyword>
<keyword evidence="3" id="KW-0687">Ribonucleoprotein</keyword>
<dbReference type="Pfam" id="PF00828">
    <property type="entry name" value="Ribosomal_L27A"/>
    <property type="match status" value="1"/>
</dbReference>
<dbReference type="InterPro" id="IPR036227">
    <property type="entry name" value="Ribosomal_uL15/eL18_sf"/>
</dbReference>
<feature type="signal peptide" evidence="7">
    <location>
        <begin position="1"/>
        <end position="18"/>
    </location>
</feature>
<dbReference type="Pfam" id="PF25899">
    <property type="entry name" value="DUF7959"/>
    <property type="match status" value="1"/>
</dbReference>
<comment type="similarity">
    <text evidence="1">Belongs to the universal ribosomal protein uL15 family.</text>
</comment>
<evidence type="ECO:0000313" key="12">
    <source>
        <dbReference type="EMBL" id="RCN45830.1"/>
    </source>
</evidence>
<organism evidence="12 13">
    <name type="scientific">Ancylostoma caninum</name>
    <name type="common">Dog hookworm</name>
    <dbReference type="NCBI Taxonomy" id="29170"/>
    <lineage>
        <taxon>Eukaryota</taxon>
        <taxon>Metazoa</taxon>
        <taxon>Ecdysozoa</taxon>
        <taxon>Nematoda</taxon>
        <taxon>Chromadorea</taxon>
        <taxon>Rhabditida</taxon>
        <taxon>Rhabditina</taxon>
        <taxon>Rhabditomorpha</taxon>
        <taxon>Strongyloidea</taxon>
        <taxon>Ancylostomatidae</taxon>
        <taxon>Ancylostomatinae</taxon>
        <taxon>Ancylostoma</taxon>
    </lineage>
</organism>
<evidence type="ECO:0000259" key="10">
    <source>
        <dbReference type="Pfam" id="PF25898"/>
    </source>
</evidence>